<gene>
    <name evidence="1" type="ORF">BPAG_LOCUS6118</name>
</gene>
<keyword evidence="2" id="KW-1185">Reference proteome</keyword>
<dbReference type="WBParaSite" id="BPAG_0000615501-mRNA-1">
    <property type="protein sequence ID" value="BPAG_0000615501-mRNA-1"/>
    <property type="gene ID" value="BPAG_0000615501"/>
</dbReference>
<dbReference type="AlphaFoldDB" id="A0A0N4TD67"/>
<dbReference type="EMBL" id="UZAD01005165">
    <property type="protein sequence ID" value="VDN87304.1"/>
    <property type="molecule type" value="Genomic_DNA"/>
</dbReference>
<accession>A0A0N4TD67</accession>
<name>A0A0N4TD67_BRUPA</name>
<evidence type="ECO:0000313" key="2">
    <source>
        <dbReference type="Proteomes" id="UP000278627"/>
    </source>
</evidence>
<dbReference type="STRING" id="6280.A0A0N4TD67"/>
<evidence type="ECO:0000313" key="3">
    <source>
        <dbReference type="WBParaSite" id="BPAG_0000615501-mRNA-1"/>
    </source>
</evidence>
<dbReference type="Proteomes" id="UP000278627">
    <property type="component" value="Unassembled WGS sequence"/>
</dbReference>
<proteinExistence type="predicted"/>
<evidence type="ECO:0000313" key="1">
    <source>
        <dbReference type="EMBL" id="VDN87304.1"/>
    </source>
</evidence>
<protein>
    <submittedName>
        <fullName evidence="3">Protein kinase domain-containing protein</fullName>
    </submittedName>
</protein>
<sequence length="135" mass="15479">MIAFFCRDHIISHLSKPGDWCVRSSGTNAKRLLFVITKVDEKNVRELKLVYIENLKGWTLMDVKDVNRNNNELITYGSIHELLSSESSFCQKMNLRNPINRPNYLLNDENLKITNIKLGEGHYAEVLKGMLKVGG</sequence>
<reference evidence="1 2" key="2">
    <citation type="submission" date="2018-11" db="EMBL/GenBank/DDBJ databases">
        <authorList>
            <consortium name="Pathogen Informatics"/>
        </authorList>
    </citation>
    <scope>NUCLEOTIDE SEQUENCE [LARGE SCALE GENOMIC DNA]</scope>
</reference>
<organism evidence="3">
    <name type="scientific">Brugia pahangi</name>
    <name type="common">Filarial nematode worm</name>
    <dbReference type="NCBI Taxonomy" id="6280"/>
    <lineage>
        <taxon>Eukaryota</taxon>
        <taxon>Metazoa</taxon>
        <taxon>Ecdysozoa</taxon>
        <taxon>Nematoda</taxon>
        <taxon>Chromadorea</taxon>
        <taxon>Rhabditida</taxon>
        <taxon>Spirurina</taxon>
        <taxon>Spiruromorpha</taxon>
        <taxon>Filarioidea</taxon>
        <taxon>Onchocercidae</taxon>
        <taxon>Brugia</taxon>
    </lineage>
</organism>
<reference evidence="3" key="1">
    <citation type="submission" date="2017-02" db="UniProtKB">
        <authorList>
            <consortium name="WormBaseParasite"/>
        </authorList>
    </citation>
    <scope>IDENTIFICATION</scope>
</reference>